<feature type="transmembrane region" description="Helical" evidence="9">
    <location>
        <begin position="15"/>
        <end position="34"/>
    </location>
</feature>
<evidence type="ECO:0000256" key="4">
    <source>
        <dbReference type="ARBA" id="ARBA00022989"/>
    </source>
</evidence>
<dbReference type="Pfam" id="PF00520">
    <property type="entry name" value="Ion_trans"/>
    <property type="match status" value="1"/>
</dbReference>
<dbReference type="Gene3D" id="2.60.120.10">
    <property type="entry name" value="Jelly Rolls"/>
    <property type="match status" value="1"/>
</dbReference>
<sequence length="368" mass="40031">MTRIDSIPSRRWRRLSWLLPNALTTAGVVAMVLGTAPDVDARFDEILGQVMLAVAAVLAAVFIVNLWKAAAQRRSHQYLASSNGMVDFVCAAALPLGWALAPVPHDARLFALVWTLRYISHANGLSLFWRVMVRSRIALFSIAGLFVVVTLTAATLAHVFERGAQPQAFGSIERTLWWAIATLTTTGYGDVVPTTIWGRLLAGWVMVGGIVMFALHAGIIATAFAEELQRRHFLRTWELVISVPLFRDLGAAAVADIVRLLQSRDVEAGTVVMRKGDPGDTMYFIVSGEATVHIAPKPVVLGPGSFFGEMSLLFGGPRTATVVATKPSVLLVLDIADLHDLAGRRPEFVNLIETEARLRRDRNDGTAG</sequence>
<feature type="transmembrane region" description="Helical" evidence="9">
    <location>
        <begin position="46"/>
        <end position="67"/>
    </location>
</feature>
<dbReference type="InterPro" id="IPR018490">
    <property type="entry name" value="cNMP-bd_dom_sf"/>
</dbReference>
<accession>A0ABV6EMS8</accession>
<dbReference type="SUPFAM" id="SSF51206">
    <property type="entry name" value="cAMP-binding domain-like"/>
    <property type="match status" value="1"/>
</dbReference>
<keyword evidence="5" id="KW-0406">Ion transport</keyword>
<gene>
    <name evidence="11" type="ORF">ACFFJ6_03465</name>
</gene>
<evidence type="ECO:0000256" key="6">
    <source>
        <dbReference type="ARBA" id="ARBA00023136"/>
    </source>
</evidence>
<evidence type="ECO:0000256" key="5">
    <source>
        <dbReference type="ARBA" id="ARBA00023065"/>
    </source>
</evidence>
<keyword evidence="7" id="KW-1071">Ligand-gated ion channel</keyword>
<keyword evidence="8" id="KW-0407">Ion channel</keyword>
<keyword evidence="12" id="KW-1185">Reference proteome</keyword>
<dbReference type="RefSeq" id="WP_378384390.1">
    <property type="nucleotide sequence ID" value="NZ_JBHLWM010000001.1"/>
</dbReference>
<dbReference type="InterPro" id="IPR018488">
    <property type="entry name" value="cNMP-bd_CS"/>
</dbReference>
<evidence type="ECO:0000256" key="8">
    <source>
        <dbReference type="ARBA" id="ARBA00023303"/>
    </source>
</evidence>
<keyword evidence="2" id="KW-0813">Transport</keyword>
<evidence type="ECO:0000256" key="2">
    <source>
        <dbReference type="ARBA" id="ARBA00022448"/>
    </source>
</evidence>
<keyword evidence="3 9" id="KW-0812">Transmembrane</keyword>
<organism evidence="11 12">
    <name type="scientific">Rhodopseudomonas telluris</name>
    <dbReference type="NCBI Taxonomy" id="644215"/>
    <lineage>
        <taxon>Bacteria</taxon>
        <taxon>Pseudomonadati</taxon>
        <taxon>Pseudomonadota</taxon>
        <taxon>Alphaproteobacteria</taxon>
        <taxon>Hyphomicrobiales</taxon>
        <taxon>Nitrobacteraceae</taxon>
        <taxon>Rhodopseudomonas</taxon>
    </lineage>
</organism>
<comment type="subcellular location">
    <subcellularLocation>
        <location evidence="1">Membrane</location>
        <topology evidence="1">Multi-pass membrane protein</topology>
    </subcellularLocation>
</comment>
<dbReference type="InterPro" id="IPR005821">
    <property type="entry name" value="Ion_trans_dom"/>
</dbReference>
<dbReference type="Proteomes" id="UP001589775">
    <property type="component" value="Unassembled WGS sequence"/>
</dbReference>
<evidence type="ECO:0000256" key="3">
    <source>
        <dbReference type="ARBA" id="ARBA00022692"/>
    </source>
</evidence>
<dbReference type="PROSITE" id="PS00889">
    <property type="entry name" value="CNMP_BINDING_2"/>
    <property type="match status" value="1"/>
</dbReference>
<dbReference type="PROSITE" id="PS50042">
    <property type="entry name" value="CNMP_BINDING_3"/>
    <property type="match status" value="1"/>
</dbReference>
<evidence type="ECO:0000256" key="9">
    <source>
        <dbReference type="SAM" id="Phobius"/>
    </source>
</evidence>
<dbReference type="Pfam" id="PF00027">
    <property type="entry name" value="cNMP_binding"/>
    <property type="match status" value="1"/>
</dbReference>
<evidence type="ECO:0000313" key="11">
    <source>
        <dbReference type="EMBL" id="MFC0239507.1"/>
    </source>
</evidence>
<dbReference type="CDD" id="cd00038">
    <property type="entry name" value="CAP_ED"/>
    <property type="match status" value="1"/>
</dbReference>
<feature type="transmembrane region" description="Helical" evidence="9">
    <location>
        <begin position="137"/>
        <end position="160"/>
    </location>
</feature>
<dbReference type="PRINTS" id="PR00169">
    <property type="entry name" value="KCHANNEL"/>
</dbReference>
<keyword evidence="4 9" id="KW-1133">Transmembrane helix</keyword>
<name>A0ABV6EMS8_9BRAD</name>
<keyword evidence="6 9" id="KW-0472">Membrane</keyword>
<dbReference type="PANTHER" id="PTHR45638:SF11">
    <property type="entry name" value="CYCLIC NUCLEOTIDE-GATED CATION CHANNEL SUBUNIT A"/>
    <property type="match status" value="1"/>
</dbReference>
<feature type="transmembrane region" description="Helical" evidence="9">
    <location>
        <begin position="107"/>
        <end position="125"/>
    </location>
</feature>
<dbReference type="SUPFAM" id="SSF81324">
    <property type="entry name" value="Voltage-gated potassium channels"/>
    <property type="match status" value="1"/>
</dbReference>
<feature type="transmembrane region" description="Helical" evidence="9">
    <location>
        <begin position="79"/>
        <end position="101"/>
    </location>
</feature>
<dbReference type="InterPro" id="IPR014710">
    <property type="entry name" value="RmlC-like_jellyroll"/>
</dbReference>
<dbReference type="InterPro" id="IPR050866">
    <property type="entry name" value="CNG_cation_channel"/>
</dbReference>
<dbReference type="EMBL" id="JBHLWM010000001">
    <property type="protein sequence ID" value="MFC0239507.1"/>
    <property type="molecule type" value="Genomic_DNA"/>
</dbReference>
<dbReference type="InterPro" id="IPR000595">
    <property type="entry name" value="cNMP-bd_dom"/>
</dbReference>
<evidence type="ECO:0000259" key="10">
    <source>
        <dbReference type="PROSITE" id="PS50042"/>
    </source>
</evidence>
<evidence type="ECO:0000313" key="12">
    <source>
        <dbReference type="Proteomes" id="UP001589775"/>
    </source>
</evidence>
<dbReference type="PANTHER" id="PTHR45638">
    <property type="entry name" value="CYCLIC NUCLEOTIDE-GATED CATION CHANNEL SUBUNIT A"/>
    <property type="match status" value="1"/>
</dbReference>
<evidence type="ECO:0000256" key="1">
    <source>
        <dbReference type="ARBA" id="ARBA00004141"/>
    </source>
</evidence>
<feature type="transmembrane region" description="Helical" evidence="9">
    <location>
        <begin position="201"/>
        <end position="225"/>
    </location>
</feature>
<dbReference type="Gene3D" id="1.10.287.70">
    <property type="match status" value="1"/>
</dbReference>
<proteinExistence type="predicted"/>
<protein>
    <submittedName>
        <fullName evidence="11">Cyclic nucleotide-gated ion channel</fullName>
    </submittedName>
</protein>
<comment type="caution">
    <text evidence="11">The sequence shown here is derived from an EMBL/GenBank/DDBJ whole genome shotgun (WGS) entry which is preliminary data.</text>
</comment>
<reference evidence="11 12" key="1">
    <citation type="submission" date="2024-09" db="EMBL/GenBank/DDBJ databases">
        <authorList>
            <person name="Sun Q."/>
            <person name="Mori K."/>
        </authorList>
    </citation>
    <scope>NUCLEOTIDE SEQUENCE [LARGE SCALE GENOMIC DNA]</scope>
    <source>
        <strain evidence="11 12">KCTC 23279</strain>
    </source>
</reference>
<dbReference type="SMART" id="SM00100">
    <property type="entry name" value="cNMP"/>
    <property type="match status" value="1"/>
</dbReference>
<evidence type="ECO:0000256" key="7">
    <source>
        <dbReference type="ARBA" id="ARBA00023286"/>
    </source>
</evidence>
<feature type="domain" description="Cyclic nucleotide-binding" evidence="10">
    <location>
        <begin position="245"/>
        <end position="344"/>
    </location>
</feature>